<dbReference type="InterPro" id="IPR050833">
    <property type="entry name" value="Poly_Biosynth_Transport"/>
</dbReference>
<dbReference type="RefSeq" id="WP_310799130.1">
    <property type="nucleotide sequence ID" value="NZ_CP123872.1"/>
</dbReference>
<dbReference type="PANTHER" id="PTHR30250">
    <property type="entry name" value="PST FAMILY PREDICTED COLANIC ACID TRANSPORTER"/>
    <property type="match status" value="1"/>
</dbReference>
<feature type="transmembrane region" description="Helical" evidence="7">
    <location>
        <begin position="375"/>
        <end position="395"/>
    </location>
</feature>
<dbReference type="EMBL" id="CP123872">
    <property type="protein sequence ID" value="WND03277.1"/>
    <property type="molecule type" value="Genomic_DNA"/>
</dbReference>
<gene>
    <name evidence="8" type="ORF">QGN29_02700</name>
</gene>
<feature type="transmembrane region" description="Helical" evidence="7">
    <location>
        <begin position="81"/>
        <end position="103"/>
    </location>
</feature>
<evidence type="ECO:0000313" key="9">
    <source>
        <dbReference type="Proteomes" id="UP001268683"/>
    </source>
</evidence>
<feature type="transmembrane region" description="Helical" evidence="7">
    <location>
        <begin position="241"/>
        <end position="262"/>
    </location>
</feature>
<accession>A0AA52HA57</accession>
<dbReference type="AlphaFoldDB" id="A0AA52HA57"/>
<proteinExistence type="inferred from homology"/>
<keyword evidence="6 7" id="KW-0472">Membrane</keyword>
<reference evidence="8" key="1">
    <citation type="submission" date="2023-04" db="EMBL/GenBank/DDBJ databases">
        <title>Complete genome sequence of Temperatibacter marinus.</title>
        <authorList>
            <person name="Rong J.-C."/>
            <person name="Yi M.-L."/>
            <person name="Zhao Q."/>
        </authorList>
    </citation>
    <scope>NUCLEOTIDE SEQUENCE</scope>
    <source>
        <strain evidence="8">NBRC 110045</strain>
    </source>
</reference>
<evidence type="ECO:0000313" key="8">
    <source>
        <dbReference type="EMBL" id="WND03277.1"/>
    </source>
</evidence>
<feature type="transmembrane region" description="Helical" evidence="7">
    <location>
        <begin position="166"/>
        <end position="190"/>
    </location>
</feature>
<feature type="transmembrane region" description="Helical" evidence="7">
    <location>
        <begin position="282"/>
        <end position="305"/>
    </location>
</feature>
<keyword evidence="5 7" id="KW-1133">Transmembrane helix</keyword>
<dbReference type="Pfam" id="PF13440">
    <property type="entry name" value="Polysacc_synt_3"/>
    <property type="match status" value="1"/>
</dbReference>
<sequence>MPRLSFNNFCASSLALVIEEGCIFARNIVIARYLGAETLGQFALILMIMRLLSMSSDLAIDRYLISQTKVKFKTVLDTSHFLLLVRGCLMAVIILVLGLFQIYGLAFQTTALAATILLLQGTVNKGYLEEQRNLSFQKTFIYSALPAFLGLITIVILSLMQTTIDGILWAVLCQTILQVALSHIFSDFKYKLVISIPEIRRLLPFGLPLMLASLVMFWTMQGERLLISLSMTAIEFAHFSMLFQLALVPGLLIGKVALSIGLPYANHVKMDPLVFDKLSRRWMIGASVISVLFFTGFTGLANPLLALLFGESFQNNSWIVILIGLMQAIKLLRIPYSVLSQSIGLSTIPFKANCVRLSGTCLGACLFLYNSSVLTLLVCAVLAELAAFAAQKYFYHHSTHSHNHTYKEILA</sequence>
<dbReference type="Proteomes" id="UP001268683">
    <property type="component" value="Chromosome"/>
</dbReference>
<evidence type="ECO:0000256" key="6">
    <source>
        <dbReference type="ARBA" id="ARBA00023136"/>
    </source>
</evidence>
<evidence type="ECO:0000256" key="2">
    <source>
        <dbReference type="ARBA" id="ARBA00007430"/>
    </source>
</evidence>
<comment type="similarity">
    <text evidence="2">Belongs to the polysaccharide synthase family.</text>
</comment>
<feature type="transmembrane region" description="Helical" evidence="7">
    <location>
        <begin position="202"/>
        <end position="221"/>
    </location>
</feature>
<protein>
    <submittedName>
        <fullName evidence="8">Oligosaccharide flippase family protein</fullName>
    </submittedName>
</protein>
<feature type="transmembrane region" description="Helical" evidence="7">
    <location>
        <begin position="109"/>
        <end position="128"/>
    </location>
</feature>
<evidence type="ECO:0000256" key="1">
    <source>
        <dbReference type="ARBA" id="ARBA00004651"/>
    </source>
</evidence>
<name>A0AA52HA57_9PROT</name>
<comment type="subcellular location">
    <subcellularLocation>
        <location evidence="1">Cell membrane</location>
        <topology evidence="1">Multi-pass membrane protein</topology>
    </subcellularLocation>
</comment>
<evidence type="ECO:0000256" key="7">
    <source>
        <dbReference type="SAM" id="Phobius"/>
    </source>
</evidence>
<evidence type="ECO:0000256" key="5">
    <source>
        <dbReference type="ARBA" id="ARBA00022989"/>
    </source>
</evidence>
<keyword evidence="4 7" id="KW-0812">Transmembrane</keyword>
<keyword evidence="3" id="KW-1003">Cell membrane</keyword>
<dbReference type="PANTHER" id="PTHR30250:SF10">
    <property type="entry name" value="LIPOPOLYSACCHARIDE BIOSYNTHESIS PROTEIN WZXC"/>
    <property type="match status" value="1"/>
</dbReference>
<dbReference type="KEGG" id="tmk:QGN29_02700"/>
<organism evidence="8 9">
    <name type="scientific">Temperatibacter marinus</name>
    <dbReference type="NCBI Taxonomy" id="1456591"/>
    <lineage>
        <taxon>Bacteria</taxon>
        <taxon>Pseudomonadati</taxon>
        <taxon>Pseudomonadota</taxon>
        <taxon>Alphaproteobacteria</taxon>
        <taxon>Kordiimonadales</taxon>
        <taxon>Temperatibacteraceae</taxon>
        <taxon>Temperatibacter</taxon>
    </lineage>
</organism>
<evidence type="ECO:0000256" key="3">
    <source>
        <dbReference type="ARBA" id="ARBA00022475"/>
    </source>
</evidence>
<feature type="transmembrane region" description="Helical" evidence="7">
    <location>
        <begin position="140"/>
        <end position="160"/>
    </location>
</feature>
<keyword evidence="9" id="KW-1185">Reference proteome</keyword>
<evidence type="ECO:0000256" key="4">
    <source>
        <dbReference type="ARBA" id="ARBA00022692"/>
    </source>
</evidence>
<dbReference type="GO" id="GO:0005886">
    <property type="term" value="C:plasma membrane"/>
    <property type="evidence" value="ECO:0007669"/>
    <property type="project" value="UniProtKB-SubCell"/>
</dbReference>